<dbReference type="PANTHER" id="PTHR32261:SF4">
    <property type="entry name" value="CALCIUM HOMEOSTASIS MODULATOR PROTEIN 6"/>
    <property type="match status" value="1"/>
</dbReference>
<name>A0A8S4BI87_9TELE</name>
<feature type="transmembrane region" description="Helical" evidence="9">
    <location>
        <begin position="320"/>
        <end position="339"/>
    </location>
</feature>
<dbReference type="GO" id="GO:0005261">
    <property type="term" value="F:monoatomic cation channel activity"/>
    <property type="evidence" value="ECO:0007669"/>
    <property type="project" value="TreeGrafter"/>
</dbReference>
<dbReference type="Pfam" id="PF14798">
    <property type="entry name" value="Ca_hom_mod"/>
    <property type="match status" value="1"/>
</dbReference>
<dbReference type="GO" id="GO:0005886">
    <property type="term" value="C:plasma membrane"/>
    <property type="evidence" value="ECO:0007669"/>
    <property type="project" value="TreeGrafter"/>
</dbReference>
<protein>
    <submittedName>
        <fullName evidence="10">(Atlantic silverside) hypothetical protein</fullName>
    </submittedName>
</protein>
<gene>
    <name evidence="10" type="ORF">MMEN_LOCUS14737</name>
</gene>
<keyword evidence="11" id="KW-1185">Reference proteome</keyword>
<sequence>MAAQKQWLSTLLTEIKKSPLSSNLAFGLVLFCFEKIVEVEFACPCSANLNPLFASLFFVVPAVIVFILMLMIKGCCKMSAEYICDSFVPSITWLIIVFLDGRYYVCARTNWSGRYKIIEGAEPQRWCKPHNMSEEYADLSQGWYAESQVRNNLMFLITQIIDVVKMTMKGKDKWTATVKEKFKNSPFTANFCFGIILYCFEKIVKIEFACPCADGWNLRIAAVFFVAPALIVFMIMFVMRGCRCGVSCCSNFNNSLVPALTWLIIVLLDGRYYTCARTNWSGKYEAIEGAEPHRWCKPTNISQLNQYLSKSQRWYSESQVFGFMVLFVLTVLYCISWCCRDTNATEEKEVKEFDIEMEGVDL</sequence>
<dbReference type="EMBL" id="CAJRST010022223">
    <property type="protein sequence ID" value="CAG5957849.1"/>
    <property type="molecule type" value="Genomic_DNA"/>
</dbReference>
<evidence type="ECO:0000256" key="9">
    <source>
        <dbReference type="SAM" id="Phobius"/>
    </source>
</evidence>
<keyword evidence="5 9" id="KW-1133">Transmembrane helix</keyword>
<feature type="transmembrane region" description="Helical" evidence="9">
    <location>
        <begin position="49"/>
        <end position="72"/>
    </location>
</feature>
<evidence type="ECO:0000256" key="7">
    <source>
        <dbReference type="ARBA" id="ARBA00023136"/>
    </source>
</evidence>
<evidence type="ECO:0000256" key="6">
    <source>
        <dbReference type="ARBA" id="ARBA00023065"/>
    </source>
</evidence>
<comment type="caution">
    <text evidence="10">The sequence shown here is derived from an EMBL/GenBank/DDBJ whole genome shotgun (WGS) entry which is preliminary data.</text>
</comment>
<keyword evidence="6" id="KW-0406">Ion transport</keyword>
<accession>A0A8S4BI87</accession>
<dbReference type="AlphaFoldDB" id="A0A8S4BI87"/>
<proteinExistence type="inferred from homology"/>
<dbReference type="OrthoDB" id="8740304at2759"/>
<comment type="subcellular location">
    <subcellularLocation>
        <location evidence="1">Membrane</location>
        <topology evidence="1">Multi-pass membrane protein</topology>
    </subcellularLocation>
</comment>
<keyword evidence="8" id="KW-0407">Ion channel</keyword>
<dbReference type="InterPro" id="IPR029569">
    <property type="entry name" value="CALHM"/>
</dbReference>
<evidence type="ECO:0000256" key="8">
    <source>
        <dbReference type="ARBA" id="ARBA00023303"/>
    </source>
</evidence>
<organism evidence="10 11">
    <name type="scientific">Menidia menidia</name>
    <name type="common">Atlantic silverside</name>
    <dbReference type="NCBI Taxonomy" id="238744"/>
    <lineage>
        <taxon>Eukaryota</taxon>
        <taxon>Metazoa</taxon>
        <taxon>Chordata</taxon>
        <taxon>Craniata</taxon>
        <taxon>Vertebrata</taxon>
        <taxon>Euteleostomi</taxon>
        <taxon>Actinopterygii</taxon>
        <taxon>Neopterygii</taxon>
        <taxon>Teleostei</taxon>
        <taxon>Neoteleostei</taxon>
        <taxon>Acanthomorphata</taxon>
        <taxon>Ovalentaria</taxon>
        <taxon>Atherinomorphae</taxon>
        <taxon>Atheriniformes</taxon>
        <taxon>Atherinopsidae</taxon>
        <taxon>Menidiinae</taxon>
        <taxon>Menidia</taxon>
    </lineage>
</organism>
<feature type="transmembrane region" description="Helical" evidence="9">
    <location>
        <begin position="216"/>
        <end position="239"/>
    </location>
</feature>
<evidence type="ECO:0000313" key="11">
    <source>
        <dbReference type="Proteomes" id="UP000677803"/>
    </source>
</evidence>
<keyword evidence="4 9" id="KW-0812">Transmembrane</keyword>
<evidence type="ECO:0000256" key="3">
    <source>
        <dbReference type="ARBA" id="ARBA00022448"/>
    </source>
</evidence>
<dbReference type="Proteomes" id="UP000677803">
    <property type="component" value="Unassembled WGS sequence"/>
</dbReference>
<reference evidence="10" key="1">
    <citation type="submission" date="2021-05" db="EMBL/GenBank/DDBJ databases">
        <authorList>
            <person name="Tigano A."/>
        </authorList>
    </citation>
    <scope>NUCLEOTIDE SEQUENCE</scope>
</reference>
<evidence type="ECO:0000256" key="1">
    <source>
        <dbReference type="ARBA" id="ARBA00004141"/>
    </source>
</evidence>
<dbReference type="GO" id="GO:1904669">
    <property type="term" value="P:ATP export"/>
    <property type="evidence" value="ECO:0007669"/>
    <property type="project" value="UniProtKB-ARBA"/>
</dbReference>
<feature type="transmembrane region" description="Helical" evidence="9">
    <location>
        <begin position="251"/>
        <end position="268"/>
    </location>
</feature>
<keyword evidence="3" id="KW-0813">Transport</keyword>
<feature type="transmembrane region" description="Helical" evidence="9">
    <location>
        <begin position="187"/>
        <end position="204"/>
    </location>
</feature>
<evidence type="ECO:0000313" key="10">
    <source>
        <dbReference type="EMBL" id="CAG5957849.1"/>
    </source>
</evidence>
<evidence type="ECO:0000256" key="5">
    <source>
        <dbReference type="ARBA" id="ARBA00022989"/>
    </source>
</evidence>
<keyword evidence="7 9" id="KW-0472">Membrane</keyword>
<evidence type="ECO:0000256" key="4">
    <source>
        <dbReference type="ARBA" id="ARBA00022692"/>
    </source>
</evidence>
<comment type="similarity">
    <text evidence="2">Belongs to the CALHM family.</text>
</comment>
<evidence type="ECO:0000256" key="2">
    <source>
        <dbReference type="ARBA" id="ARBA00008497"/>
    </source>
</evidence>
<dbReference type="PANTHER" id="PTHR32261">
    <property type="entry name" value="CALCIUM HOMEOSTASIS MODULATOR PROTEIN"/>
    <property type="match status" value="1"/>
</dbReference>